<sequence length="84" mass="9500">MVEELNRWPQIEVRHEGNEMCPALVIPLVCLSGKWLEMTVSGYTGGPCPYHVGAILTMWMSMNLKMTMNWAYNPHLATSCNTIT</sequence>
<keyword evidence="2" id="KW-1185">Reference proteome</keyword>
<name>A0A6G1DU53_9ORYZ</name>
<reference evidence="1 2" key="1">
    <citation type="submission" date="2019-11" db="EMBL/GenBank/DDBJ databases">
        <title>Whole genome sequence of Oryza granulata.</title>
        <authorList>
            <person name="Li W."/>
        </authorList>
    </citation>
    <scope>NUCLEOTIDE SEQUENCE [LARGE SCALE GENOMIC DNA]</scope>
    <source>
        <strain evidence="2">cv. Menghai</strain>
        <tissue evidence="1">Leaf</tissue>
    </source>
</reference>
<accession>A0A6G1DU53</accession>
<dbReference type="Proteomes" id="UP000479710">
    <property type="component" value="Unassembled WGS sequence"/>
</dbReference>
<gene>
    <name evidence="1" type="ORF">E2562_000754</name>
</gene>
<protein>
    <submittedName>
        <fullName evidence="1">Uncharacterized protein</fullName>
    </submittedName>
</protein>
<comment type="caution">
    <text evidence="1">The sequence shown here is derived from an EMBL/GenBank/DDBJ whole genome shotgun (WGS) entry which is preliminary data.</text>
</comment>
<dbReference type="EMBL" id="SPHZ02000005">
    <property type="protein sequence ID" value="KAF0916158.1"/>
    <property type="molecule type" value="Genomic_DNA"/>
</dbReference>
<evidence type="ECO:0000313" key="2">
    <source>
        <dbReference type="Proteomes" id="UP000479710"/>
    </source>
</evidence>
<organism evidence="1 2">
    <name type="scientific">Oryza meyeriana var. granulata</name>
    <dbReference type="NCBI Taxonomy" id="110450"/>
    <lineage>
        <taxon>Eukaryota</taxon>
        <taxon>Viridiplantae</taxon>
        <taxon>Streptophyta</taxon>
        <taxon>Embryophyta</taxon>
        <taxon>Tracheophyta</taxon>
        <taxon>Spermatophyta</taxon>
        <taxon>Magnoliopsida</taxon>
        <taxon>Liliopsida</taxon>
        <taxon>Poales</taxon>
        <taxon>Poaceae</taxon>
        <taxon>BOP clade</taxon>
        <taxon>Oryzoideae</taxon>
        <taxon>Oryzeae</taxon>
        <taxon>Oryzinae</taxon>
        <taxon>Oryza</taxon>
        <taxon>Oryza meyeriana</taxon>
    </lineage>
</organism>
<evidence type="ECO:0000313" key="1">
    <source>
        <dbReference type="EMBL" id="KAF0916158.1"/>
    </source>
</evidence>
<proteinExistence type="predicted"/>
<dbReference type="AlphaFoldDB" id="A0A6G1DU53"/>